<evidence type="ECO:0000313" key="2">
    <source>
        <dbReference type="EMBL" id="GFD50848.1"/>
    </source>
</evidence>
<dbReference type="AlphaFoldDB" id="A0A699WZ43"/>
<accession>A0A699WZ43</accession>
<feature type="region of interest" description="Disordered" evidence="1">
    <location>
        <begin position="1"/>
        <end position="28"/>
    </location>
</feature>
<organism evidence="2">
    <name type="scientific">Tanacetum cinerariifolium</name>
    <name type="common">Dalmatian daisy</name>
    <name type="synonym">Chrysanthemum cinerariifolium</name>
    <dbReference type="NCBI Taxonomy" id="118510"/>
    <lineage>
        <taxon>Eukaryota</taxon>
        <taxon>Viridiplantae</taxon>
        <taxon>Streptophyta</taxon>
        <taxon>Embryophyta</taxon>
        <taxon>Tracheophyta</taxon>
        <taxon>Spermatophyta</taxon>
        <taxon>Magnoliopsida</taxon>
        <taxon>eudicotyledons</taxon>
        <taxon>Gunneridae</taxon>
        <taxon>Pentapetalae</taxon>
        <taxon>asterids</taxon>
        <taxon>campanulids</taxon>
        <taxon>Asterales</taxon>
        <taxon>Asteraceae</taxon>
        <taxon>Asteroideae</taxon>
        <taxon>Anthemideae</taxon>
        <taxon>Anthemidinae</taxon>
        <taxon>Tanacetum</taxon>
    </lineage>
</organism>
<feature type="non-terminal residue" evidence="2">
    <location>
        <position position="1"/>
    </location>
</feature>
<feature type="compositionally biased region" description="Basic and acidic residues" evidence="1">
    <location>
        <begin position="16"/>
        <end position="27"/>
    </location>
</feature>
<dbReference type="EMBL" id="BKCJ011762404">
    <property type="protein sequence ID" value="GFD50848.1"/>
    <property type="molecule type" value="Genomic_DNA"/>
</dbReference>
<comment type="caution">
    <text evidence="2">The sequence shown here is derived from an EMBL/GenBank/DDBJ whole genome shotgun (WGS) entry which is preliminary data.</text>
</comment>
<sequence length="116" mass="12705">EAEQRAPRETAGVWRDMAEDSRDRSDTNRIPYRRTTNCWFASCTVNGQGTVRFLHVGACCAPIGSVDSRLCGAFGSVGGTDVPLGKYLERNVPKSCLSVTFLMRRPIDSTLGCIDC</sequence>
<evidence type="ECO:0000256" key="1">
    <source>
        <dbReference type="SAM" id="MobiDB-lite"/>
    </source>
</evidence>
<reference evidence="2" key="1">
    <citation type="journal article" date="2019" name="Sci. Rep.">
        <title>Draft genome of Tanacetum cinerariifolium, the natural source of mosquito coil.</title>
        <authorList>
            <person name="Yamashiro T."/>
            <person name="Shiraishi A."/>
            <person name="Satake H."/>
            <person name="Nakayama K."/>
        </authorList>
    </citation>
    <scope>NUCLEOTIDE SEQUENCE</scope>
</reference>
<name>A0A699WZ43_TANCI</name>
<gene>
    <name evidence="2" type="ORF">Tci_922817</name>
</gene>
<proteinExistence type="predicted"/>
<protein>
    <submittedName>
        <fullName evidence="2">Uncharacterized protein</fullName>
    </submittedName>
</protein>
<feature type="non-terminal residue" evidence="2">
    <location>
        <position position="116"/>
    </location>
</feature>